<dbReference type="RefSeq" id="WP_340362729.1">
    <property type="nucleotide sequence ID" value="NZ_JBBKZV010000002.1"/>
</dbReference>
<reference evidence="6 7" key="1">
    <citation type="submission" date="2024-03" db="EMBL/GenBank/DDBJ databases">
        <title>Novel species of the genus Variovorax.</title>
        <authorList>
            <person name="Liu Q."/>
            <person name="Xin Y.-H."/>
        </authorList>
    </citation>
    <scope>NUCLEOTIDE SEQUENCE [LARGE SCALE GENOMIC DNA]</scope>
    <source>
        <strain evidence="6 7">KACC 18501</strain>
    </source>
</reference>
<protein>
    <submittedName>
        <fullName evidence="6">MAPEG family protein</fullName>
    </submittedName>
</protein>
<evidence type="ECO:0000256" key="3">
    <source>
        <dbReference type="ARBA" id="ARBA00022989"/>
    </source>
</evidence>
<organism evidence="6 7">
    <name type="scientific">Variovorax humicola</name>
    <dbReference type="NCBI Taxonomy" id="1769758"/>
    <lineage>
        <taxon>Bacteria</taxon>
        <taxon>Pseudomonadati</taxon>
        <taxon>Pseudomonadota</taxon>
        <taxon>Betaproteobacteria</taxon>
        <taxon>Burkholderiales</taxon>
        <taxon>Comamonadaceae</taxon>
        <taxon>Variovorax</taxon>
    </lineage>
</organism>
<dbReference type="PANTHER" id="PTHR35814">
    <property type="match status" value="1"/>
</dbReference>
<dbReference type="SUPFAM" id="SSF161084">
    <property type="entry name" value="MAPEG domain-like"/>
    <property type="match status" value="1"/>
</dbReference>
<comment type="subcellular location">
    <subcellularLocation>
        <location evidence="1">Membrane</location>
    </subcellularLocation>
</comment>
<evidence type="ECO:0000256" key="5">
    <source>
        <dbReference type="SAM" id="Phobius"/>
    </source>
</evidence>
<keyword evidence="2 5" id="KW-0812">Transmembrane</keyword>
<evidence type="ECO:0000256" key="4">
    <source>
        <dbReference type="ARBA" id="ARBA00023136"/>
    </source>
</evidence>
<evidence type="ECO:0000256" key="1">
    <source>
        <dbReference type="ARBA" id="ARBA00004370"/>
    </source>
</evidence>
<evidence type="ECO:0000313" key="6">
    <source>
        <dbReference type="EMBL" id="MEJ8821691.1"/>
    </source>
</evidence>
<dbReference type="EMBL" id="JBBKZV010000002">
    <property type="protein sequence ID" value="MEJ8821691.1"/>
    <property type="molecule type" value="Genomic_DNA"/>
</dbReference>
<evidence type="ECO:0000256" key="2">
    <source>
        <dbReference type="ARBA" id="ARBA00022692"/>
    </source>
</evidence>
<proteinExistence type="predicted"/>
<gene>
    <name evidence="6" type="ORF">WKW80_06520</name>
</gene>
<comment type="caution">
    <text evidence="6">The sequence shown here is derived from an EMBL/GenBank/DDBJ whole genome shotgun (WGS) entry which is preliminary data.</text>
</comment>
<dbReference type="InterPro" id="IPR023352">
    <property type="entry name" value="MAPEG-like_dom_sf"/>
</dbReference>
<sequence length="134" mass="13703">MSTNVPAVSALYAALIGLLAFVLTVRVILNRVKSGVQAGDGGNARLAQAIRAHGNFAEHAPLALLLIVLAEVVGTPITIIHVLGVALLIARLANAFGLSRSLGPTMPRQAGAGLTGVVVIASCLLILYRVLGAH</sequence>
<keyword evidence="7" id="KW-1185">Reference proteome</keyword>
<feature type="transmembrane region" description="Helical" evidence="5">
    <location>
        <begin position="62"/>
        <end position="90"/>
    </location>
</feature>
<evidence type="ECO:0000313" key="7">
    <source>
        <dbReference type="Proteomes" id="UP001363010"/>
    </source>
</evidence>
<keyword evidence="3 5" id="KW-1133">Transmembrane helix</keyword>
<keyword evidence="4 5" id="KW-0472">Membrane</keyword>
<dbReference type="Gene3D" id="1.20.120.550">
    <property type="entry name" value="Membrane associated eicosanoid/glutathione metabolism-like domain"/>
    <property type="match status" value="1"/>
</dbReference>
<feature type="transmembrane region" description="Helical" evidence="5">
    <location>
        <begin position="6"/>
        <end position="29"/>
    </location>
</feature>
<dbReference type="Proteomes" id="UP001363010">
    <property type="component" value="Unassembled WGS sequence"/>
</dbReference>
<dbReference type="PANTHER" id="PTHR35814:SF1">
    <property type="entry name" value="GLUTATHIONE S-TRANSFERASE-RELATED"/>
    <property type="match status" value="1"/>
</dbReference>
<accession>A0ABU8VXF9</accession>
<name>A0ABU8VXF9_9BURK</name>
<feature type="transmembrane region" description="Helical" evidence="5">
    <location>
        <begin position="110"/>
        <end position="131"/>
    </location>
</feature>
<dbReference type="InterPro" id="IPR001129">
    <property type="entry name" value="Membr-assoc_MAPEG"/>
</dbReference>
<dbReference type="Pfam" id="PF01124">
    <property type="entry name" value="MAPEG"/>
    <property type="match status" value="1"/>
</dbReference>